<keyword evidence="2" id="KW-0285">Flavoprotein</keyword>
<reference evidence="7 8" key="1">
    <citation type="submission" date="2019-07" db="EMBL/GenBank/DDBJ databases">
        <title>Rhodococcus cavernicolus sp. nov., isolated from a cave.</title>
        <authorList>
            <person name="Lee S.D."/>
        </authorList>
    </citation>
    <scope>NUCLEOTIDE SEQUENCE [LARGE SCALE GENOMIC DNA]</scope>
    <source>
        <strain evidence="7 8">C1-24</strain>
    </source>
</reference>
<evidence type="ECO:0000256" key="2">
    <source>
        <dbReference type="ARBA" id="ARBA00022630"/>
    </source>
</evidence>
<dbReference type="InterPro" id="IPR016156">
    <property type="entry name" value="FAD/NAD-linked_Rdtase_dimer_sf"/>
</dbReference>
<keyword evidence="8" id="KW-1185">Reference proteome</keyword>
<dbReference type="GO" id="GO:0005737">
    <property type="term" value="C:cytoplasm"/>
    <property type="evidence" value="ECO:0007669"/>
    <property type="project" value="TreeGrafter"/>
</dbReference>
<dbReference type="GO" id="GO:0016651">
    <property type="term" value="F:oxidoreductase activity, acting on NAD(P)H"/>
    <property type="evidence" value="ECO:0007669"/>
    <property type="project" value="TreeGrafter"/>
</dbReference>
<keyword evidence="4" id="KW-0560">Oxidoreductase</keyword>
<dbReference type="Gene3D" id="3.50.50.60">
    <property type="entry name" value="FAD/NAD(P)-binding domain"/>
    <property type="match status" value="2"/>
</dbReference>
<dbReference type="SUPFAM" id="SSF51905">
    <property type="entry name" value="FAD/NAD(P)-binding domain"/>
    <property type="match status" value="1"/>
</dbReference>
<evidence type="ECO:0000313" key="7">
    <source>
        <dbReference type="EMBL" id="KAA0021514.1"/>
    </source>
</evidence>
<accession>A0A5A7S7Q3</accession>
<gene>
    <name evidence="7" type="ORF">FOY51_18355</name>
</gene>
<evidence type="ECO:0000259" key="6">
    <source>
        <dbReference type="Pfam" id="PF14759"/>
    </source>
</evidence>
<dbReference type="InterPro" id="IPR028202">
    <property type="entry name" value="Reductase_C"/>
</dbReference>
<dbReference type="PANTHER" id="PTHR43557:SF2">
    <property type="entry name" value="RIESKE DOMAIN-CONTAINING PROTEIN-RELATED"/>
    <property type="match status" value="1"/>
</dbReference>
<dbReference type="InterPro" id="IPR023753">
    <property type="entry name" value="FAD/NAD-binding_dom"/>
</dbReference>
<dbReference type="InterPro" id="IPR050446">
    <property type="entry name" value="FAD-oxidoreductase/Apoptosis"/>
</dbReference>
<dbReference type="PANTHER" id="PTHR43557">
    <property type="entry name" value="APOPTOSIS-INDUCING FACTOR 1"/>
    <property type="match status" value="1"/>
</dbReference>
<evidence type="ECO:0000313" key="8">
    <source>
        <dbReference type="Proteomes" id="UP000322244"/>
    </source>
</evidence>
<dbReference type="RefSeq" id="WP_149431719.1">
    <property type="nucleotide sequence ID" value="NZ_VLNY01000009.1"/>
</dbReference>
<dbReference type="Gene3D" id="3.30.390.30">
    <property type="match status" value="1"/>
</dbReference>
<dbReference type="AlphaFoldDB" id="A0A5A7S7Q3"/>
<evidence type="ECO:0000256" key="1">
    <source>
        <dbReference type="ARBA" id="ARBA00001974"/>
    </source>
</evidence>
<dbReference type="PRINTS" id="PR00411">
    <property type="entry name" value="PNDRDTASEI"/>
</dbReference>
<proteinExistence type="predicted"/>
<protein>
    <submittedName>
        <fullName evidence="7">NAD(P)/FAD-dependent oxidoreductase</fullName>
    </submittedName>
</protein>
<evidence type="ECO:0000256" key="4">
    <source>
        <dbReference type="ARBA" id="ARBA00023002"/>
    </source>
</evidence>
<dbReference type="EMBL" id="VLNY01000009">
    <property type="protein sequence ID" value="KAA0021514.1"/>
    <property type="molecule type" value="Genomic_DNA"/>
</dbReference>
<comment type="caution">
    <text evidence="7">The sequence shown here is derived from an EMBL/GenBank/DDBJ whole genome shotgun (WGS) entry which is preliminary data.</text>
</comment>
<evidence type="ECO:0000256" key="3">
    <source>
        <dbReference type="ARBA" id="ARBA00022827"/>
    </source>
</evidence>
<name>A0A5A7S7Q3_9NOCA</name>
<comment type="cofactor">
    <cofactor evidence="1">
        <name>FAD</name>
        <dbReference type="ChEBI" id="CHEBI:57692"/>
    </cofactor>
</comment>
<dbReference type="Pfam" id="PF07992">
    <property type="entry name" value="Pyr_redox_2"/>
    <property type="match status" value="1"/>
</dbReference>
<dbReference type="SUPFAM" id="SSF55424">
    <property type="entry name" value="FAD/NAD-linked reductases, dimerisation (C-terminal) domain"/>
    <property type="match status" value="1"/>
</dbReference>
<dbReference type="PRINTS" id="PR00368">
    <property type="entry name" value="FADPNR"/>
</dbReference>
<dbReference type="Proteomes" id="UP000322244">
    <property type="component" value="Unassembled WGS sequence"/>
</dbReference>
<dbReference type="OrthoDB" id="3568330at2"/>
<dbReference type="Pfam" id="PF14759">
    <property type="entry name" value="Reductase_C"/>
    <property type="match status" value="1"/>
</dbReference>
<evidence type="ECO:0000259" key="5">
    <source>
        <dbReference type="Pfam" id="PF07992"/>
    </source>
</evidence>
<organism evidence="7 8">
    <name type="scientific">Antrihabitans cavernicola</name>
    <dbReference type="NCBI Taxonomy" id="2495913"/>
    <lineage>
        <taxon>Bacteria</taxon>
        <taxon>Bacillati</taxon>
        <taxon>Actinomycetota</taxon>
        <taxon>Actinomycetes</taxon>
        <taxon>Mycobacteriales</taxon>
        <taxon>Nocardiaceae</taxon>
        <taxon>Antrihabitans</taxon>
    </lineage>
</organism>
<dbReference type="InterPro" id="IPR036188">
    <property type="entry name" value="FAD/NAD-bd_sf"/>
</dbReference>
<feature type="domain" description="Reductase C-terminal" evidence="6">
    <location>
        <begin position="325"/>
        <end position="389"/>
    </location>
</feature>
<keyword evidence="3" id="KW-0274">FAD</keyword>
<feature type="domain" description="FAD/NAD(P)-binding" evidence="5">
    <location>
        <begin position="6"/>
        <end position="306"/>
    </location>
</feature>
<sequence>MTVPRSVVVVGASLAGLSAVRALRTEGFTGTIAVVGDELHMPYDRPPLSKDFLHGVDDNQVVLLDDAAGEATQLDARWLLGRRAVALGATDDGRREVTLDDATTIAADVAIIATGARARTLIGAGELAGVHTLRTFDDAQALRLSLSTARTVVVIGAGFIGAEVASTAVARGLDVTIVEATTAPLAGVLGPTVAEICVAQHEAHGVRLLTCAAVERLVGDDRVTAVILGDGTELPADVVVIGIGAIPNVEWAAESGLGIDNGFVTDSLCATAVPGIYAIGDCARTFDTVLGAYHRSEHWTNATVQAQIAARRIMEAPQIPTPAPYFWSNQYGKMLQFAGHRQYTDDVRFVDGDAKSASFTVVYEREDRVVATFAMDNPRLFTRYRKQINKIPAPAWTP</sequence>